<evidence type="ECO:0000256" key="6">
    <source>
        <dbReference type="ARBA" id="ARBA00023102"/>
    </source>
</evidence>
<comment type="caution">
    <text evidence="13">The sequence shown here is derived from an EMBL/GenBank/DDBJ whole genome shotgun (WGS) entry which is preliminary data.</text>
</comment>
<gene>
    <name evidence="10 13" type="primary">hisH</name>
    <name evidence="13" type="ORF">FHP89_12435</name>
</gene>
<reference evidence="13 14" key="1">
    <citation type="submission" date="2019-07" db="EMBL/GenBank/DDBJ databases">
        <title>The pathways for chlorine oxyanion respiration interact through the shared metabolite chlorate.</title>
        <authorList>
            <person name="Barnum T.P."/>
            <person name="Cheng Y."/>
            <person name="Hill K.A."/>
            <person name="Lucas L.N."/>
            <person name="Carlson H.K."/>
            <person name="Coates J.D."/>
        </authorList>
    </citation>
    <scope>NUCLEOTIDE SEQUENCE [LARGE SCALE GENOMIC DNA]</scope>
    <source>
        <strain evidence="13 14">SFB-1</strain>
    </source>
</reference>
<feature type="active site" evidence="10 11">
    <location>
        <position position="181"/>
    </location>
</feature>
<feature type="active site" description="Nucleophile" evidence="10 11">
    <location>
        <position position="83"/>
    </location>
</feature>
<feature type="domain" description="Glutamine amidotransferase" evidence="12">
    <location>
        <begin position="8"/>
        <end position="193"/>
    </location>
</feature>
<keyword evidence="4 10" id="KW-0378">Hydrolase</keyword>
<accession>A0A557R566</accession>
<dbReference type="PROSITE" id="PS51274">
    <property type="entry name" value="GATASE_COBBQ"/>
    <property type="match status" value="1"/>
</dbReference>
<proteinExistence type="inferred from homology"/>
<evidence type="ECO:0000256" key="5">
    <source>
        <dbReference type="ARBA" id="ARBA00022962"/>
    </source>
</evidence>
<evidence type="ECO:0000259" key="12">
    <source>
        <dbReference type="Pfam" id="PF00117"/>
    </source>
</evidence>
<name>A0A557R566_9RHOO</name>
<keyword evidence="7 10" id="KW-0456">Lyase</keyword>
<protein>
    <recommendedName>
        <fullName evidence="10">Imidazole glycerol phosphate synthase subunit HisH</fullName>
        <ecNumber evidence="10">4.3.2.10</ecNumber>
    </recommendedName>
    <alternativeName>
        <fullName evidence="10">IGP synthase glutaminase subunit</fullName>
        <ecNumber evidence="10">3.5.1.2</ecNumber>
    </alternativeName>
    <alternativeName>
        <fullName evidence="10">IGP synthase subunit HisH</fullName>
    </alternativeName>
    <alternativeName>
        <fullName evidence="10">ImGP synthase subunit HisH</fullName>
        <shortName evidence="10">IGPS subunit HisH</shortName>
    </alternativeName>
</protein>
<dbReference type="Proteomes" id="UP000318349">
    <property type="component" value="Unassembled WGS sequence"/>
</dbReference>
<evidence type="ECO:0000256" key="8">
    <source>
        <dbReference type="ARBA" id="ARBA00047838"/>
    </source>
</evidence>
<evidence type="ECO:0000256" key="1">
    <source>
        <dbReference type="ARBA" id="ARBA00005091"/>
    </source>
</evidence>
<dbReference type="InterPro" id="IPR010139">
    <property type="entry name" value="Imidazole-glycPsynth_HisH"/>
</dbReference>
<evidence type="ECO:0000313" key="13">
    <source>
        <dbReference type="EMBL" id="TVO75755.1"/>
    </source>
</evidence>
<comment type="function">
    <text evidence="10">IGPS catalyzes the conversion of PRFAR and glutamine to IGP, AICAR and glutamate. The HisH subunit catalyzes the hydrolysis of glutamine to glutamate and ammonia as part of the synthesis of IGP and AICAR. The resulting ammonia molecule is channeled to the active site of HisF.</text>
</comment>
<keyword evidence="3 10" id="KW-0028">Amino-acid biosynthesis</keyword>
<dbReference type="Gene3D" id="3.40.50.880">
    <property type="match status" value="1"/>
</dbReference>
<evidence type="ECO:0000313" key="14">
    <source>
        <dbReference type="Proteomes" id="UP000318349"/>
    </source>
</evidence>
<evidence type="ECO:0000256" key="4">
    <source>
        <dbReference type="ARBA" id="ARBA00022801"/>
    </source>
</evidence>
<organism evidence="13 14">
    <name type="scientific">Denitromonas halophila</name>
    <dbReference type="NCBI Taxonomy" id="1629404"/>
    <lineage>
        <taxon>Bacteria</taxon>
        <taxon>Pseudomonadati</taxon>
        <taxon>Pseudomonadota</taxon>
        <taxon>Betaproteobacteria</taxon>
        <taxon>Rhodocyclales</taxon>
        <taxon>Zoogloeaceae</taxon>
        <taxon>Denitromonas</taxon>
    </lineage>
</organism>
<dbReference type="PANTHER" id="PTHR42701">
    <property type="entry name" value="IMIDAZOLE GLYCEROL PHOSPHATE SYNTHASE SUBUNIT HISH"/>
    <property type="match status" value="1"/>
</dbReference>
<dbReference type="GO" id="GO:0004359">
    <property type="term" value="F:glutaminase activity"/>
    <property type="evidence" value="ECO:0007669"/>
    <property type="project" value="UniProtKB-EC"/>
</dbReference>
<keyword evidence="5 10" id="KW-0315">Glutamine amidotransferase</keyword>
<evidence type="ECO:0000256" key="7">
    <source>
        <dbReference type="ARBA" id="ARBA00023239"/>
    </source>
</evidence>
<dbReference type="GO" id="GO:0000107">
    <property type="term" value="F:imidazoleglycerol-phosphate synthase activity"/>
    <property type="evidence" value="ECO:0007669"/>
    <property type="project" value="UniProtKB-UniRule"/>
</dbReference>
<dbReference type="EC" id="4.3.2.10" evidence="10"/>
<comment type="catalytic activity">
    <reaction evidence="9 10">
        <text>L-glutamine + H2O = L-glutamate + NH4(+)</text>
        <dbReference type="Rhea" id="RHEA:15889"/>
        <dbReference type="ChEBI" id="CHEBI:15377"/>
        <dbReference type="ChEBI" id="CHEBI:28938"/>
        <dbReference type="ChEBI" id="CHEBI:29985"/>
        <dbReference type="ChEBI" id="CHEBI:58359"/>
        <dbReference type="EC" id="3.5.1.2"/>
    </reaction>
</comment>
<sequence length="203" mass="21772">MNRLTVGLVDYGVGNLTSVTHALHDAGFRVRLAGDSTVLDACDVLLLPGVGAFPSAMKKLRDTGLDVYLRNAAKTNRPLLGICLGMQLLAEESFEMGHSKGLGILAGKVIPLRDTPWHIGWNSLKCTMSDSALHSSHGEFFYFNHSFALDGASEHVSAVTHVPGPVTAAVRHGRIAGLQFHPEKSQRAGTSLLRTLIQDIAHA</sequence>
<evidence type="ECO:0000256" key="10">
    <source>
        <dbReference type="HAMAP-Rule" id="MF_00278"/>
    </source>
</evidence>
<dbReference type="Pfam" id="PF00117">
    <property type="entry name" value="GATase"/>
    <property type="match status" value="1"/>
</dbReference>
<dbReference type="CDD" id="cd01748">
    <property type="entry name" value="GATase1_IGP_Synthase"/>
    <property type="match status" value="1"/>
</dbReference>
<comment type="subunit">
    <text evidence="2 10">Heterodimer of HisH and HisF.</text>
</comment>
<dbReference type="PIRSF" id="PIRSF000495">
    <property type="entry name" value="Amidotransf_hisH"/>
    <property type="match status" value="1"/>
</dbReference>
<dbReference type="EMBL" id="VMNI01000011">
    <property type="protein sequence ID" value="TVO75755.1"/>
    <property type="molecule type" value="Genomic_DNA"/>
</dbReference>
<comment type="subcellular location">
    <subcellularLocation>
        <location evidence="10">Cytoplasm</location>
    </subcellularLocation>
</comment>
<evidence type="ECO:0000256" key="9">
    <source>
        <dbReference type="ARBA" id="ARBA00049534"/>
    </source>
</evidence>
<dbReference type="GO" id="GO:0005737">
    <property type="term" value="C:cytoplasm"/>
    <property type="evidence" value="ECO:0007669"/>
    <property type="project" value="UniProtKB-SubCell"/>
</dbReference>
<dbReference type="AlphaFoldDB" id="A0A557R566"/>
<evidence type="ECO:0000256" key="2">
    <source>
        <dbReference type="ARBA" id="ARBA00011152"/>
    </source>
</evidence>
<dbReference type="InterPro" id="IPR029062">
    <property type="entry name" value="Class_I_gatase-like"/>
</dbReference>
<dbReference type="PANTHER" id="PTHR42701:SF1">
    <property type="entry name" value="IMIDAZOLE GLYCEROL PHOSPHATE SYNTHASE SUBUNIT HISH"/>
    <property type="match status" value="1"/>
</dbReference>
<feature type="active site" evidence="10 11">
    <location>
        <position position="183"/>
    </location>
</feature>
<dbReference type="UniPathway" id="UPA00031">
    <property type="reaction ID" value="UER00010"/>
</dbReference>
<comment type="catalytic activity">
    <reaction evidence="8 10">
        <text>5-[(5-phospho-1-deoxy-D-ribulos-1-ylimino)methylamino]-1-(5-phospho-beta-D-ribosyl)imidazole-4-carboxamide + L-glutamine = D-erythro-1-(imidazol-4-yl)glycerol 3-phosphate + 5-amino-1-(5-phospho-beta-D-ribosyl)imidazole-4-carboxamide + L-glutamate + H(+)</text>
        <dbReference type="Rhea" id="RHEA:24793"/>
        <dbReference type="ChEBI" id="CHEBI:15378"/>
        <dbReference type="ChEBI" id="CHEBI:29985"/>
        <dbReference type="ChEBI" id="CHEBI:58278"/>
        <dbReference type="ChEBI" id="CHEBI:58359"/>
        <dbReference type="ChEBI" id="CHEBI:58475"/>
        <dbReference type="ChEBI" id="CHEBI:58525"/>
        <dbReference type="EC" id="4.3.2.10"/>
    </reaction>
</comment>
<dbReference type="PROSITE" id="PS51273">
    <property type="entry name" value="GATASE_TYPE_1"/>
    <property type="match status" value="1"/>
</dbReference>
<keyword evidence="10" id="KW-0963">Cytoplasm</keyword>
<dbReference type="GO" id="GO:0000105">
    <property type="term" value="P:L-histidine biosynthetic process"/>
    <property type="evidence" value="ECO:0007669"/>
    <property type="project" value="UniProtKB-UniRule"/>
</dbReference>
<dbReference type="NCBIfam" id="TIGR01855">
    <property type="entry name" value="IMP_synth_hisH"/>
    <property type="match status" value="1"/>
</dbReference>
<dbReference type="SUPFAM" id="SSF52317">
    <property type="entry name" value="Class I glutamine amidotransferase-like"/>
    <property type="match status" value="1"/>
</dbReference>
<keyword evidence="6 10" id="KW-0368">Histidine biosynthesis</keyword>
<dbReference type="EC" id="3.5.1.2" evidence="10"/>
<dbReference type="InterPro" id="IPR017926">
    <property type="entry name" value="GATASE"/>
</dbReference>
<comment type="pathway">
    <text evidence="1 10">Amino-acid biosynthesis; L-histidine biosynthesis; L-histidine from 5-phospho-alpha-D-ribose 1-diphosphate: step 5/9.</text>
</comment>
<dbReference type="GO" id="GO:0016829">
    <property type="term" value="F:lyase activity"/>
    <property type="evidence" value="ECO:0007669"/>
    <property type="project" value="UniProtKB-KW"/>
</dbReference>
<evidence type="ECO:0000256" key="11">
    <source>
        <dbReference type="PIRSR" id="PIRSR000495-1"/>
    </source>
</evidence>
<dbReference type="HAMAP" id="MF_00278">
    <property type="entry name" value="HisH"/>
    <property type="match status" value="1"/>
</dbReference>
<evidence type="ECO:0000256" key="3">
    <source>
        <dbReference type="ARBA" id="ARBA00022605"/>
    </source>
</evidence>